<sequence length="59" mass="7197">MTKSLSTTKMMRKKKKKVFHKITQIIFWKPEDSYIHEHDKVIQGKLQKQNINPTRIRMK</sequence>
<name>A0A1J1ISG5_9DIPT</name>
<dbReference type="Proteomes" id="UP000183832">
    <property type="component" value="Unassembled WGS sequence"/>
</dbReference>
<proteinExistence type="predicted"/>
<dbReference type="AlphaFoldDB" id="A0A1J1ISG5"/>
<evidence type="ECO:0000313" key="2">
    <source>
        <dbReference type="Proteomes" id="UP000183832"/>
    </source>
</evidence>
<gene>
    <name evidence="1" type="ORF">CLUMA_CG016776</name>
</gene>
<dbReference type="EMBL" id="CVRI01000059">
    <property type="protein sequence ID" value="CRL03143.1"/>
    <property type="molecule type" value="Genomic_DNA"/>
</dbReference>
<organism evidence="1 2">
    <name type="scientific">Clunio marinus</name>
    <dbReference type="NCBI Taxonomy" id="568069"/>
    <lineage>
        <taxon>Eukaryota</taxon>
        <taxon>Metazoa</taxon>
        <taxon>Ecdysozoa</taxon>
        <taxon>Arthropoda</taxon>
        <taxon>Hexapoda</taxon>
        <taxon>Insecta</taxon>
        <taxon>Pterygota</taxon>
        <taxon>Neoptera</taxon>
        <taxon>Endopterygota</taxon>
        <taxon>Diptera</taxon>
        <taxon>Nematocera</taxon>
        <taxon>Chironomoidea</taxon>
        <taxon>Chironomidae</taxon>
        <taxon>Clunio</taxon>
    </lineage>
</organism>
<protein>
    <submittedName>
        <fullName evidence="1">CLUMA_CG016776, isoform A</fullName>
    </submittedName>
</protein>
<keyword evidence="2" id="KW-1185">Reference proteome</keyword>
<accession>A0A1J1ISG5</accession>
<reference evidence="1 2" key="1">
    <citation type="submission" date="2015-04" db="EMBL/GenBank/DDBJ databases">
        <authorList>
            <person name="Syromyatnikov M.Y."/>
            <person name="Popov V.N."/>
        </authorList>
    </citation>
    <scope>NUCLEOTIDE SEQUENCE [LARGE SCALE GENOMIC DNA]</scope>
</reference>
<evidence type="ECO:0000313" key="1">
    <source>
        <dbReference type="EMBL" id="CRL03143.1"/>
    </source>
</evidence>